<organism evidence="12">
    <name type="scientific">Cuerna arida</name>
    <dbReference type="NCBI Taxonomy" id="1464854"/>
    <lineage>
        <taxon>Eukaryota</taxon>
        <taxon>Metazoa</taxon>
        <taxon>Ecdysozoa</taxon>
        <taxon>Arthropoda</taxon>
        <taxon>Hexapoda</taxon>
        <taxon>Insecta</taxon>
        <taxon>Pterygota</taxon>
        <taxon>Neoptera</taxon>
        <taxon>Paraneoptera</taxon>
        <taxon>Hemiptera</taxon>
        <taxon>Auchenorrhyncha</taxon>
        <taxon>Membracoidea</taxon>
        <taxon>Cicadellidae</taxon>
        <taxon>Cicadellinae</taxon>
        <taxon>Proconiini</taxon>
        <taxon>Cuerna</taxon>
    </lineage>
</organism>
<evidence type="ECO:0000256" key="9">
    <source>
        <dbReference type="PROSITE-ProRule" id="PRU00047"/>
    </source>
</evidence>
<feature type="region of interest" description="Disordered" evidence="10">
    <location>
        <begin position="338"/>
        <end position="368"/>
    </location>
</feature>
<dbReference type="InterPro" id="IPR001878">
    <property type="entry name" value="Znf_CCHC"/>
</dbReference>
<comment type="subcellular location">
    <subcellularLocation>
        <location evidence="1">Nucleus</location>
    </subcellularLocation>
</comment>
<keyword evidence="2" id="KW-0479">Metal-binding</keyword>
<dbReference type="InterPro" id="IPR036875">
    <property type="entry name" value="Znf_CCHC_sf"/>
</dbReference>
<dbReference type="GO" id="GO:0071037">
    <property type="term" value="P:nuclear polyadenylation-dependent snRNA catabolic process"/>
    <property type="evidence" value="ECO:0007669"/>
    <property type="project" value="TreeGrafter"/>
</dbReference>
<keyword evidence="5" id="KW-0862">Zinc</keyword>
<dbReference type="PANTHER" id="PTHR46543">
    <property type="entry name" value="ZINC FINGER CCHC DOMAIN-CONTAINING PROTEIN 7"/>
    <property type="match status" value="1"/>
</dbReference>
<dbReference type="GO" id="GO:0071031">
    <property type="term" value="P:nuclear mRNA surveillance of mRNA 3'-end processing"/>
    <property type="evidence" value="ECO:0007669"/>
    <property type="project" value="TreeGrafter"/>
</dbReference>
<dbReference type="GO" id="GO:0071039">
    <property type="term" value="P:nuclear polyadenylation-dependent CUT catabolic process"/>
    <property type="evidence" value="ECO:0007669"/>
    <property type="project" value="TreeGrafter"/>
</dbReference>
<evidence type="ECO:0000256" key="3">
    <source>
        <dbReference type="ARBA" id="ARBA00022737"/>
    </source>
</evidence>
<evidence type="ECO:0000256" key="6">
    <source>
        <dbReference type="ARBA" id="ARBA00023242"/>
    </source>
</evidence>
<reference evidence="12" key="1">
    <citation type="submission" date="2015-11" db="EMBL/GenBank/DDBJ databases">
        <title>De novo transcriptome assembly of four potential Pierce s Disease insect vectors from Arizona vineyards.</title>
        <authorList>
            <person name="Tassone E.E."/>
        </authorList>
    </citation>
    <scope>NUCLEOTIDE SEQUENCE</scope>
</reference>
<dbReference type="GO" id="GO:0003723">
    <property type="term" value="F:RNA binding"/>
    <property type="evidence" value="ECO:0007669"/>
    <property type="project" value="TreeGrafter"/>
</dbReference>
<keyword evidence="4 9" id="KW-0863">Zinc-finger</keyword>
<evidence type="ECO:0000256" key="5">
    <source>
        <dbReference type="ARBA" id="ARBA00022833"/>
    </source>
</evidence>
<evidence type="ECO:0000259" key="11">
    <source>
        <dbReference type="PROSITE" id="PS50158"/>
    </source>
</evidence>
<evidence type="ECO:0000256" key="10">
    <source>
        <dbReference type="SAM" id="MobiDB-lite"/>
    </source>
</evidence>
<dbReference type="AlphaFoldDB" id="A0A1B6GCM2"/>
<dbReference type="GO" id="GO:0031499">
    <property type="term" value="C:TRAMP complex"/>
    <property type="evidence" value="ECO:0007669"/>
    <property type="project" value="TreeGrafter"/>
</dbReference>
<name>A0A1B6GCM2_9HEMI</name>
<dbReference type="GO" id="GO:0071038">
    <property type="term" value="P:TRAMP-dependent tRNA surveillance pathway"/>
    <property type="evidence" value="ECO:0007669"/>
    <property type="project" value="TreeGrafter"/>
</dbReference>
<dbReference type="EMBL" id="GECZ01009591">
    <property type="protein sequence ID" value="JAS60178.1"/>
    <property type="molecule type" value="Transcribed_RNA"/>
</dbReference>
<sequence length="671" mass="76668">MDHSWLLDDDDLDNSNSESDTETQTELENRLYAIVHHNDLSQPLPPELAKHYSVHSDGNGEVVVTLNNSLEDIKVEECKNVNSQLENIESIDISTTTSAVGNNDSSVPGVKKVQTVQNIKKRFRYSDINLDDSSRLTDVKEVQQEATTQDINYFKLLPNYFSGKKNKQFSKLVIPLYFQDEAPNWKTSANSSFISFDSKKKSQKIIKKMTNCLLEANPGVKRNILFKCAQYLFGKNIEAFKKNELMQHKRAVNERMNKSDTSNGFLQTQGNLRNSKIHDNQVNHGQSVPKVKSKDRMSGSISLNISPFKPFPQVIDLVSEDEKESPVANSFALDSETSKIDLTSENRQNTSTECKDSTHKRSKKRSRSYIPEKWSKSMVKFYTLPSKEFMNMDLSAVFEQMKKTTNPKDWKLDPRDQIGVYQRTTPKGKHACRKCPNCNERGHLARDCPKPQKAPACCLCGESFHTDYSCPNKVCLKCGVYLSRNAYTGECDRCYYSTLESDVPCDICGKVTHRSSLCPDLWRSFHATTSGEKKVPSTVNENKRKYCCNCARKGHFSHDCPFLSYAGQQTSPFVTNYSAQPLEKGTAEVLVAEHFSYLVNNNDMNSFLHYLSNSTSAEIEIEKRETNFVFRISGTFEQCNKVKAEIEEYVNTKKRKRNSPYFKKKKQRLRY</sequence>
<feature type="domain" description="CCHC-type" evidence="11">
    <location>
        <begin position="547"/>
        <end position="561"/>
    </location>
</feature>
<dbReference type="GO" id="GO:0008270">
    <property type="term" value="F:zinc ion binding"/>
    <property type="evidence" value="ECO:0007669"/>
    <property type="project" value="UniProtKB-KW"/>
</dbReference>
<dbReference type="SUPFAM" id="SSF57756">
    <property type="entry name" value="Retrovirus zinc finger-like domains"/>
    <property type="match status" value="1"/>
</dbReference>
<accession>A0A1B6GCM2</accession>
<dbReference type="GO" id="GO:0071035">
    <property type="term" value="P:nuclear polyadenylation-dependent rRNA catabolic process"/>
    <property type="evidence" value="ECO:0007669"/>
    <property type="project" value="TreeGrafter"/>
</dbReference>
<dbReference type="InterPro" id="IPR051644">
    <property type="entry name" value="TRAMP_AT-DNA-binding"/>
</dbReference>
<dbReference type="Pfam" id="PF00098">
    <property type="entry name" value="zf-CCHC"/>
    <property type="match status" value="1"/>
</dbReference>
<feature type="domain" description="CCHC-type" evidence="11">
    <location>
        <begin position="433"/>
        <end position="450"/>
    </location>
</feature>
<evidence type="ECO:0000313" key="12">
    <source>
        <dbReference type="EMBL" id="JAS60178.1"/>
    </source>
</evidence>
<dbReference type="Gene3D" id="4.10.60.10">
    <property type="entry name" value="Zinc finger, CCHC-type"/>
    <property type="match status" value="2"/>
</dbReference>
<proteinExistence type="predicted"/>
<keyword evidence="6" id="KW-0539">Nucleus</keyword>
<gene>
    <name evidence="12" type="ORF">g.18121</name>
</gene>
<dbReference type="GO" id="GO:0071036">
    <property type="term" value="P:nuclear polyadenylation-dependent snoRNA catabolic process"/>
    <property type="evidence" value="ECO:0007669"/>
    <property type="project" value="TreeGrafter"/>
</dbReference>
<protein>
    <recommendedName>
        <fullName evidence="7">Zinc finger CCHC domain-containing protein 7</fullName>
    </recommendedName>
    <alternativeName>
        <fullName evidence="8">TRAMP-like complex RNA-binding factor ZCCHC7</fullName>
    </alternativeName>
</protein>
<evidence type="ECO:0000256" key="4">
    <source>
        <dbReference type="ARBA" id="ARBA00022771"/>
    </source>
</evidence>
<keyword evidence="3" id="KW-0677">Repeat</keyword>
<dbReference type="SMART" id="SM00343">
    <property type="entry name" value="ZnF_C2HC"/>
    <property type="match status" value="4"/>
</dbReference>
<evidence type="ECO:0000256" key="2">
    <source>
        <dbReference type="ARBA" id="ARBA00022723"/>
    </source>
</evidence>
<dbReference type="PROSITE" id="PS50158">
    <property type="entry name" value="ZF_CCHC"/>
    <property type="match status" value="2"/>
</dbReference>
<feature type="compositionally biased region" description="Acidic residues" evidence="10">
    <location>
        <begin position="7"/>
        <end position="25"/>
    </location>
</feature>
<evidence type="ECO:0000256" key="7">
    <source>
        <dbReference type="ARBA" id="ARBA00041190"/>
    </source>
</evidence>
<evidence type="ECO:0000256" key="8">
    <source>
        <dbReference type="ARBA" id="ARBA00043023"/>
    </source>
</evidence>
<feature type="region of interest" description="Disordered" evidence="10">
    <location>
        <begin position="1"/>
        <end position="25"/>
    </location>
</feature>
<evidence type="ECO:0000256" key="1">
    <source>
        <dbReference type="ARBA" id="ARBA00004123"/>
    </source>
</evidence>
<dbReference type="PANTHER" id="PTHR46543:SF1">
    <property type="entry name" value="ZINC FINGER CCHC DOMAIN-CONTAINING PROTEIN 7"/>
    <property type="match status" value="1"/>
</dbReference>